<dbReference type="RefSeq" id="XP_008600139.1">
    <property type="nucleotide sequence ID" value="XM_008601917.1"/>
</dbReference>
<feature type="region of interest" description="Disordered" evidence="1">
    <location>
        <begin position="280"/>
        <end position="302"/>
    </location>
</feature>
<organism evidence="2 3">
    <name type="scientific">Beauveria bassiana (strain ARSEF 2860)</name>
    <name type="common">White muscardine disease fungus</name>
    <name type="synonym">Tritirachium shiotae</name>
    <dbReference type="NCBI Taxonomy" id="655819"/>
    <lineage>
        <taxon>Eukaryota</taxon>
        <taxon>Fungi</taxon>
        <taxon>Dikarya</taxon>
        <taxon>Ascomycota</taxon>
        <taxon>Pezizomycotina</taxon>
        <taxon>Sordariomycetes</taxon>
        <taxon>Hypocreomycetidae</taxon>
        <taxon>Hypocreales</taxon>
        <taxon>Cordycipitaceae</taxon>
        <taxon>Beauveria</taxon>
    </lineage>
</organism>
<dbReference type="HOGENOM" id="CLU_1034352_0_0_1"/>
<gene>
    <name evidence="2" type="ORF">BBA_06820</name>
</gene>
<sequence length="302" mass="33575">MLSGCGLRSGMYDRLTKKRYAKQLTQAFGQNHSMALPKITGFLWFYLGILLAFGQVLTVNGQGKDGEWELPAEPALAADGLQIKLDRDLYKKQGSIVYASHLQSDEKLDISDSQLYRIAKDAFMEMRSSAKKNGLTEKIPNVMTTLFINNELIFASSAKGPKDPYNKDDQVVGDLTVCSKANEGRRHKNGGRCGEVMAFHEWYQTHVGSPRLDKNSGAKIVAISEQWNAARTKREPLILPPCGNDKEWGCNVFINGVYALDDAKVAADLAKDPKKPAFRYKNMIKEKKLKPAPGKPVPPPKE</sequence>
<dbReference type="Proteomes" id="UP000002762">
    <property type="component" value="Unassembled WGS sequence"/>
</dbReference>
<dbReference type="InParanoid" id="J5JLW1"/>
<dbReference type="EMBL" id="JH725170">
    <property type="protein sequence ID" value="EJP64116.1"/>
    <property type="molecule type" value="Genomic_DNA"/>
</dbReference>
<evidence type="ECO:0000256" key="1">
    <source>
        <dbReference type="SAM" id="MobiDB-lite"/>
    </source>
</evidence>
<reference evidence="2 3" key="1">
    <citation type="journal article" date="2012" name="Sci. Rep.">
        <title>Genomic perspectives on the evolution of fungal entomopathogenicity in Beauveria bassiana.</title>
        <authorList>
            <person name="Xiao G."/>
            <person name="Ying S.H."/>
            <person name="Zheng P."/>
            <person name="Wang Z.L."/>
            <person name="Zhang S."/>
            <person name="Xie X.Q."/>
            <person name="Shang Y."/>
            <person name="St Leger R.J."/>
            <person name="Zhao G.P."/>
            <person name="Wang C."/>
            <person name="Feng M.G."/>
        </authorList>
    </citation>
    <scope>NUCLEOTIDE SEQUENCE [LARGE SCALE GENOMIC DNA]</scope>
    <source>
        <strain evidence="2 3">ARSEF 2860</strain>
    </source>
</reference>
<dbReference type="GeneID" id="19889832"/>
<accession>J5JLW1</accession>
<evidence type="ECO:0000313" key="2">
    <source>
        <dbReference type="EMBL" id="EJP64116.1"/>
    </source>
</evidence>
<evidence type="ECO:0000313" key="3">
    <source>
        <dbReference type="Proteomes" id="UP000002762"/>
    </source>
</evidence>
<dbReference type="AlphaFoldDB" id="J5JLW1"/>
<protein>
    <submittedName>
        <fullName evidence="2">Uncharacterized protein</fullName>
    </submittedName>
</protein>
<keyword evidence="3" id="KW-1185">Reference proteome</keyword>
<feature type="compositionally biased region" description="Pro residues" evidence="1">
    <location>
        <begin position="293"/>
        <end position="302"/>
    </location>
</feature>
<proteinExistence type="predicted"/>
<name>J5JLW1_BEAB2</name>
<dbReference type="OrthoDB" id="4868190at2759"/>